<dbReference type="AlphaFoldDB" id="A0A1I2NS19"/>
<protein>
    <submittedName>
        <fullName evidence="1">Uncharacterized protein</fullName>
    </submittedName>
</protein>
<name>A0A1I2NS19_9BACT</name>
<evidence type="ECO:0000313" key="1">
    <source>
        <dbReference type="EMBL" id="SFG05539.1"/>
    </source>
</evidence>
<reference evidence="2" key="1">
    <citation type="submission" date="2016-10" db="EMBL/GenBank/DDBJ databases">
        <authorList>
            <person name="Varghese N."/>
            <person name="Submissions S."/>
        </authorList>
    </citation>
    <scope>NUCLEOTIDE SEQUENCE [LARGE SCALE GENOMIC DNA]</scope>
    <source>
        <strain evidence="2">DSM 19315</strain>
    </source>
</reference>
<keyword evidence="2" id="KW-1185">Reference proteome</keyword>
<evidence type="ECO:0000313" key="2">
    <source>
        <dbReference type="Proteomes" id="UP000199642"/>
    </source>
</evidence>
<organism evidence="1 2">
    <name type="scientific">Algoriphagus hitonicola</name>
    <dbReference type="NCBI Taxonomy" id="435880"/>
    <lineage>
        <taxon>Bacteria</taxon>
        <taxon>Pseudomonadati</taxon>
        <taxon>Bacteroidota</taxon>
        <taxon>Cytophagia</taxon>
        <taxon>Cytophagales</taxon>
        <taxon>Cyclobacteriaceae</taxon>
        <taxon>Algoriphagus</taxon>
    </lineage>
</organism>
<accession>A0A1I2NS19</accession>
<proteinExistence type="predicted"/>
<sequence length="40" mass="4898">MKISNFYITYKRFLYTINCIKILVSPFVEKEVSRLHYLLI</sequence>
<dbReference type="EMBL" id="FOPC01000001">
    <property type="protein sequence ID" value="SFG05539.1"/>
    <property type="molecule type" value="Genomic_DNA"/>
</dbReference>
<dbReference type="Proteomes" id="UP000199642">
    <property type="component" value="Unassembled WGS sequence"/>
</dbReference>
<gene>
    <name evidence="1" type="ORF">SAMN04487988_101235</name>
</gene>